<organism evidence="1">
    <name type="scientific">bioreactor metagenome</name>
    <dbReference type="NCBI Taxonomy" id="1076179"/>
    <lineage>
        <taxon>unclassified sequences</taxon>
        <taxon>metagenomes</taxon>
        <taxon>ecological metagenomes</taxon>
    </lineage>
</organism>
<accession>A0A645FEG7</accession>
<dbReference type="EMBL" id="VSSQ01057990">
    <property type="protein sequence ID" value="MPN11739.1"/>
    <property type="molecule type" value="Genomic_DNA"/>
</dbReference>
<sequence length="101" mass="11209">MGFNPGLNLSPFFCGFSGSAIKGHFFILSDNGLVAAAGKGNVQRRVGKLIGFTDSQRLIGHTDTDTQGHLGFFFGFRLPDFIEDTETLFFHGPQFFFFKNH</sequence>
<protein>
    <submittedName>
        <fullName evidence="1">Uncharacterized protein</fullName>
    </submittedName>
</protein>
<proteinExistence type="predicted"/>
<name>A0A645FEG7_9ZZZZ</name>
<reference evidence="1" key="1">
    <citation type="submission" date="2019-08" db="EMBL/GenBank/DDBJ databases">
        <authorList>
            <person name="Kucharzyk K."/>
            <person name="Murdoch R.W."/>
            <person name="Higgins S."/>
            <person name="Loffler F."/>
        </authorList>
    </citation>
    <scope>NUCLEOTIDE SEQUENCE</scope>
</reference>
<evidence type="ECO:0000313" key="1">
    <source>
        <dbReference type="EMBL" id="MPN11739.1"/>
    </source>
</evidence>
<comment type="caution">
    <text evidence="1">The sequence shown here is derived from an EMBL/GenBank/DDBJ whole genome shotgun (WGS) entry which is preliminary data.</text>
</comment>
<gene>
    <name evidence="1" type="ORF">SDC9_159047</name>
</gene>
<dbReference type="AlphaFoldDB" id="A0A645FEG7"/>